<organism evidence="1 2">
    <name type="scientific">Streptomyces bottropensis</name>
    <dbReference type="NCBI Taxonomy" id="42235"/>
    <lineage>
        <taxon>Bacteria</taxon>
        <taxon>Bacillati</taxon>
        <taxon>Actinomycetota</taxon>
        <taxon>Actinomycetes</taxon>
        <taxon>Kitasatosporales</taxon>
        <taxon>Streptomycetaceae</taxon>
        <taxon>Streptomyces</taxon>
    </lineage>
</organism>
<name>A0ABU8AYQ5_9ACTN</name>
<dbReference type="Proteomes" id="UP001310290">
    <property type="component" value="Unassembled WGS sequence"/>
</dbReference>
<comment type="caution">
    <text evidence="1">The sequence shown here is derived from an EMBL/GenBank/DDBJ whole genome shotgun (WGS) entry which is preliminary data.</text>
</comment>
<keyword evidence="2" id="KW-1185">Reference proteome</keyword>
<accession>A0ABU8AYQ5</accession>
<protein>
    <submittedName>
        <fullName evidence="1">Uncharacterized protein</fullName>
    </submittedName>
</protein>
<reference evidence="1" key="1">
    <citation type="submission" date="2023-04" db="EMBL/GenBank/DDBJ databases">
        <title>Genomic diversity of scab-causing Streptomyces spp. in the province of Quebec, Canada.</title>
        <authorList>
            <person name="Biessy A."/>
            <person name="Cadieux M."/>
            <person name="Ciotola M."/>
            <person name="Filion M."/>
        </authorList>
    </citation>
    <scope>NUCLEOTIDE SEQUENCE</scope>
    <source>
        <strain evidence="1">B21-115</strain>
    </source>
</reference>
<sequence>MADGPQGCGPSDLADRFRARFWVCDQQGPYPAMGLDGSGRPVDSVTSNMGHLLATGILNVDETVLPGVENADEGGVHDADEL</sequence>
<dbReference type="EMBL" id="JARULZ010000002">
    <property type="protein sequence ID" value="MEH0638828.1"/>
    <property type="molecule type" value="Genomic_DNA"/>
</dbReference>
<gene>
    <name evidence="1" type="ORF">QBA35_37255</name>
</gene>
<evidence type="ECO:0000313" key="2">
    <source>
        <dbReference type="Proteomes" id="UP001310290"/>
    </source>
</evidence>
<proteinExistence type="predicted"/>
<dbReference type="RefSeq" id="WP_334661455.1">
    <property type="nucleotide sequence ID" value="NZ_JARULZ010000002.1"/>
</dbReference>
<evidence type="ECO:0000313" key="1">
    <source>
        <dbReference type="EMBL" id="MEH0638828.1"/>
    </source>
</evidence>